<dbReference type="Pfam" id="PF02355">
    <property type="entry name" value="SecD_SecF_C"/>
    <property type="match status" value="1"/>
</dbReference>
<feature type="transmembrane region" description="Helical" evidence="9">
    <location>
        <begin position="288"/>
        <end position="307"/>
    </location>
</feature>
<comment type="subunit">
    <text evidence="9">Forms a complex with SecD. Part of the essential Sec protein translocation apparatus which comprises SecA, SecYEG and auxiliary proteins SecDF. Other proteins may also be involved.</text>
</comment>
<protein>
    <recommendedName>
        <fullName evidence="9">Protein-export membrane protein SecF</fullName>
    </recommendedName>
</protein>
<name>A0A9D9EL92_9SPIR</name>
<keyword evidence="5 9" id="KW-0653">Protein transport</keyword>
<dbReference type="PANTHER" id="PTHR30081:SF8">
    <property type="entry name" value="PROTEIN TRANSLOCASE SUBUNIT SECF"/>
    <property type="match status" value="1"/>
</dbReference>
<dbReference type="InterPro" id="IPR022813">
    <property type="entry name" value="SecD/SecF_arch_bac"/>
</dbReference>
<comment type="function">
    <text evidence="9">Part of the Sec protein translocase complex. Interacts with the SecYEG preprotein conducting channel. SecDF uses the proton motive force (PMF) to complete protein translocation after the ATP-dependent function of SecA.</text>
</comment>
<evidence type="ECO:0000256" key="2">
    <source>
        <dbReference type="ARBA" id="ARBA00022448"/>
    </source>
</evidence>
<proteinExistence type="inferred from homology"/>
<dbReference type="Proteomes" id="UP000823616">
    <property type="component" value="Unassembled WGS sequence"/>
</dbReference>
<evidence type="ECO:0000256" key="8">
    <source>
        <dbReference type="ARBA" id="ARBA00023136"/>
    </source>
</evidence>
<dbReference type="GO" id="GO:0065002">
    <property type="term" value="P:intracellular protein transmembrane transport"/>
    <property type="evidence" value="ECO:0007669"/>
    <property type="project" value="UniProtKB-UniRule"/>
</dbReference>
<comment type="similarity">
    <text evidence="9">Belongs to the SecD/SecF family. SecF subfamily.</text>
</comment>
<evidence type="ECO:0000313" key="11">
    <source>
        <dbReference type="EMBL" id="MBO8449554.1"/>
    </source>
</evidence>
<dbReference type="GO" id="GO:0015450">
    <property type="term" value="F:protein-transporting ATPase activity"/>
    <property type="evidence" value="ECO:0007669"/>
    <property type="project" value="InterPro"/>
</dbReference>
<keyword evidence="4 9" id="KW-0812">Transmembrane</keyword>
<evidence type="ECO:0000313" key="12">
    <source>
        <dbReference type="Proteomes" id="UP000823616"/>
    </source>
</evidence>
<keyword evidence="3 9" id="KW-1003">Cell membrane</keyword>
<dbReference type="AlphaFoldDB" id="A0A9D9EL92"/>
<dbReference type="InterPro" id="IPR055344">
    <property type="entry name" value="SecD_SecF_C_bact"/>
</dbReference>
<dbReference type="NCBIfam" id="TIGR00966">
    <property type="entry name" value="transloc_SecF"/>
    <property type="match status" value="1"/>
</dbReference>
<evidence type="ECO:0000256" key="1">
    <source>
        <dbReference type="ARBA" id="ARBA00004651"/>
    </source>
</evidence>
<dbReference type="PANTHER" id="PTHR30081">
    <property type="entry name" value="PROTEIN-EXPORT MEMBRANE PROTEIN SEC"/>
    <property type="match status" value="1"/>
</dbReference>
<sequence length="413" mass="44420">MKRVIQFSKLFLPMVILSAVVIASGIVGLFVRGVNLGVDFQAGLVEQVRIAPQAFALTYDGPQSVQVSVGQNSIDLVVTGLGGGNRTYSYPFADYPTAASFLEAVAEVPDVAVLDPVAATVPADSLFVDSSRIPRLSEEPFGFHYVSASMEEVSADDVRAALASFAEVSVQTVGDPADRAFQIRISDDGSSGNSGVSLSASLEQALKDAFGETEVAVISSDFSAARFSQSLATQAAVLVAGALLLIFLYAMVRFRWDFALGAVLAIIHDAMIMITFIVWSQMQFTSTTLAAILTIIGYSINDTVVIFDRMRENMRLHPDMTLTEVLNLSQSDCLGRTMITTLTTMLAVFALYFFTSGDIHDFALALIVGLASGVYSTIYIASAFINFVGRFRKDKGFIREREKKPVPDAAGTV</sequence>
<dbReference type="Gene3D" id="1.20.1640.10">
    <property type="entry name" value="Multidrug efflux transporter AcrB transmembrane domain"/>
    <property type="match status" value="1"/>
</dbReference>
<dbReference type="GO" id="GO:0043952">
    <property type="term" value="P:protein transport by the Sec complex"/>
    <property type="evidence" value="ECO:0007669"/>
    <property type="project" value="UniProtKB-UniRule"/>
</dbReference>
<comment type="caution">
    <text evidence="11">The sequence shown here is derived from an EMBL/GenBank/DDBJ whole genome shotgun (WGS) entry which is preliminary data.</text>
</comment>
<reference evidence="11" key="2">
    <citation type="journal article" date="2021" name="PeerJ">
        <title>Extensive microbial diversity within the chicken gut microbiome revealed by metagenomics and culture.</title>
        <authorList>
            <person name="Gilroy R."/>
            <person name="Ravi A."/>
            <person name="Getino M."/>
            <person name="Pursley I."/>
            <person name="Horton D.L."/>
            <person name="Alikhan N.F."/>
            <person name="Baker D."/>
            <person name="Gharbi K."/>
            <person name="Hall N."/>
            <person name="Watson M."/>
            <person name="Adriaenssens E.M."/>
            <person name="Foster-Nyarko E."/>
            <person name="Jarju S."/>
            <person name="Secka A."/>
            <person name="Antonio M."/>
            <person name="Oren A."/>
            <person name="Chaudhuri R.R."/>
            <person name="La Ragione R."/>
            <person name="Hildebrand F."/>
            <person name="Pallen M.J."/>
        </authorList>
    </citation>
    <scope>NUCLEOTIDE SEQUENCE</scope>
    <source>
        <strain evidence="11">B3-4054</strain>
    </source>
</reference>
<organism evidence="11 12">
    <name type="scientific">Candidatus Avitreponema avistercoris</name>
    <dbReference type="NCBI Taxonomy" id="2840705"/>
    <lineage>
        <taxon>Bacteria</taxon>
        <taxon>Pseudomonadati</taxon>
        <taxon>Spirochaetota</taxon>
        <taxon>Spirochaetia</taxon>
        <taxon>Spirochaetales</taxon>
        <taxon>Candidatus Avitreponema</taxon>
    </lineage>
</organism>
<reference evidence="11" key="1">
    <citation type="submission" date="2020-10" db="EMBL/GenBank/DDBJ databases">
        <authorList>
            <person name="Gilroy R."/>
        </authorList>
    </citation>
    <scope>NUCLEOTIDE SEQUENCE</scope>
    <source>
        <strain evidence="11">B3-4054</strain>
    </source>
</reference>
<evidence type="ECO:0000256" key="9">
    <source>
        <dbReference type="HAMAP-Rule" id="MF_01464"/>
    </source>
</evidence>
<evidence type="ECO:0000256" key="6">
    <source>
        <dbReference type="ARBA" id="ARBA00022989"/>
    </source>
</evidence>
<feature type="domain" description="Protein export membrane protein SecD/SecF C-terminal" evidence="10">
    <location>
        <begin position="212"/>
        <end position="388"/>
    </location>
</feature>
<feature type="transmembrane region" description="Helical" evidence="9">
    <location>
        <begin position="362"/>
        <end position="389"/>
    </location>
</feature>
<feature type="transmembrane region" description="Helical" evidence="9">
    <location>
        <begin position="258"/>
        <end position="282"/>
    </location>
</feature>
<dbReference type="InterPro" id="IPR022645">
    <property type="entry name" value="SecD/SecF_bac"/>
</dbReference>
<keyword evidence="2 9" id="KW-0813">Transport</keyword>
<dbReference type="NCBIfam" id="TIGR00916">
    <property type="entry name" value="2A0604s01"/>
    <property type="match status" value="1"/>
</dbReference>
<keyword evidence="8 9" id="KW-0472">Membrane</keyword>
<dbReference type="InterPro" id="IPR048634">
    <property type="entry name" value="SecD_SecF_C"/>
</dbReference>
<gene>
    <name evidence="9 11" type="primary">secF</name>
    <name evidence="11" type="ORF">IAA96_00405</name>
</gene>
<dbReference type="HAMAP" id="MF_01464_B">
    <property type="entry name" value="SecF_B"/>
    <property type="match status" value="1"/>
</dbReference>
<keyword evidence="6 9" id="KW-1133">Transmembrane helix</keyword>
<feature type="transmembrane region" description="Helical" evidence="9">
    <location>
        <begin position="337"/>
        <end position="356"/>
    </location>
</feature>
<feature type="transmembrane region" description="Helical" evidence="9">
    <location>
        <begin position="231"/>
        <end position="251"/>
    </location>
</feature>
<dbReference type="GO" id="GO:0006605">
    <property type="term" value="P:protein targeting"/>
    <property type="evidence" value="ECO:0007669"/>
    <property type="project" value="UniProtKB-UniRule"/>
</dbReference>
<evidence type="ECO:0000259" key="10">
    <source>
        <dbReference type="Pfam" id="PF02355"/>
    </source>
</evidence>
<feature type="transmembrane region" description="Helical" evidence="9">
    <location>
        <begin position="12"/>
        <end position="31"/>
    </location>
</feature>
<evidence type="ECO:0000256" key="7">
    <source>
        <dbReference type="ARBA" id="ARBA00023010"/>
    </source>
</evidence>
<dbReference type="SUPFAM" id="SSF82866">
    <property type="entry name" value="Multidrug efflux transporter AcrB transmembrane domain"/>
    <property type="match status" value="1"/>
</dbReference>
<dbReference type="PRINTS" id="PR01755">
    <property type="entry name" value="SECFTRNLCASE"/>
</dbReference>
<evidence type="ECO:0000256" key="3">
    <source>
        <dbReference type="ARBA" id="ARBA00022475"/>
    </source>
</evidence>
<accession>A0A9D9EL92</accession>
<dbReference type="GO" id="GO:0005886">
    <property type="term" value="C:plasma membrane"/>
    <property type="evidence" value="ECO:0007669"/>
    <property type="project" value="UniProtKB-SubCell"/>
</dbReference>
<comment type="subcellular location">
    <subcellularLocation>
        <location evidence="1 9">Cell membrane</location>
        <topology evidence="1 9">Multi-pass membrane protein</topology>
    </subcellularLocation>
</comment>
<keyword evidence="7 9" id="KW-0811">Translocation</keyword>
<dbReference type="InterPro" id="IPR005665">
    <property type="entry name" value="SecF_bac"/>
</dbReference>
<evidence type="ECO:0000256" key="5">
    <source>
        <dbReference type="ARBA" id="ARBA00022927"/>
    </source>
</evidence>
<dbReference type="EMBL" id="JADIMS010000007">
    <property type="protein sequence ID" value="MBO8449554.1"/>
    <property type="molecule type" value="Genomic_DNA"/>
</dbReference>
<evidence type="ECO:0000256" key="4">
    <source>
        <dbReference type="ARBA" id="ARBA00022692"/>
    </source>
</evidence>